<dbReference type="eggNOG" id="ENOG502S93S">
    <property type="taxonomic scope" value="Eukaryota"/>
</dbReference>
<evidence type="ECO:0000313" key="2">
    <source>
        <dbReference type="EMBL" id="EON96861.1"/>
    </source>
</evidence>
<organism evidence="2 3">
    <name type="scientific">Phaeoacremonium minimum (strain UCR-PA7)</name>
    <name type="common">Esca disease fungus</name>
    <name type="synonym">Togninia minima</name>
    <dbReference type="NCBI Taxonomy" id="1286976"/>
    <lineage>
        <taxon>Eukaryota</taxon>
        <taxon>Fungi</taxon>
        <taxon>Dikarya</taxon>
        <taxon>Ascomycota</taxon>
        <taxon>Pezizomycotina</taxon>
        <taxon>Sordariomycetes</taxon>
        <taxon>Sordariomycetidae</taxon>
        <taxon>Togniniales</taxon>
        <taxon>Togniniaceae</taxon>
        <taxon>Phaeoacremonium</taxon>
    </lineage>
</organism>
<feature type="region of interest" description="Disordered" evidence="1">
    <location>
        <begin position="451"/>
        <end position="571"/>
    </location>
</feature>
<dbReference type="GeneID" id="19328397"/>
<reference evidence="3" key="1">
    <citation type="journal article" date="2013" name="Genome Announc.">
        <title>Draft genome sequence of the ascomycete Phaeoacremonium aleophilum strain UCR-PA7, a causal agent of the esca disease complex in grapevines.</title>
        <authorList>
            <person name="Blanco-Ulate B."/>
            <person name="Rolshausen P."/>
            <person name="Cantu D."/>
        </authorList>
    </citation>
    <scope>NUCLEOTIDE SEQUENCE [LARGE SCALE GENOMIC DNA]</scope>
    <source>
        <strain evidence="3">UCR-PA7</strain>
    </source>
</reference>
<feature type="region of interest" description="Disordered" evidence="1">
    <location>
        <begin position="1"/>
        <end position="265"/>
    </location>
</feature>
<sequence length="571" mass="62197">MSGNKGSTPSQGATGRYRRNEDTLGSGYRNFSSESKVSRINPKDEEDNLFDNNIAQHSRLAQRYVTRKQSPAQTKVMTPAEFERYRRDKERQDASSDTNKSEKDEDEDDDEDHYEDDEDEIEKSKQLAKQRRKQEAHMTVYRQQMMKVTGESSSGIGMSRPGIQMSFSTPNLSNLTVPGPSKNPSSENSDEDEEVPLAILAAHGFPNKNRPPTRLSNMGSNPNLREATQPSYQRPGSAAGDAPAASGGRLPPFARRLPQDPYGLVNPSVRESFALGGGAPAPGQQAPLPPGGLVGVIASEERSRALRRGSPQIDGGRGVPPSGPGGFDPMAGIPPQMMYPQMPQMPMLSPGDHAQIQMTQQMQQFMQMQMQFMQMMAGNQGGNGPPRSAGHMSQQSMGAVNGMPMSMTGMDMLGQRGSFLDNGSMLDLPRPDMHGRTMSMVQPSSASWIQPPNPGYAPSIRIQGDGYAPSIAPSERSNVGLPGRYRPVSQMPPPPGAEHLRKSSTMSGALSGWDEAQNRKLANKTPPKKSGNVSDEDDEEGWEAMKAKRDKKKSLWKTKKTLPTDLGALIS</sequence>
<dbReference type="Proteomes" id="UP000014074">
    <property type="component" value="Unassembled WGS sequence"/>
</dbReference>
<feature type="compositionally biased region" description="Basic residues" evidence="1">
    <location>
        <begin position="548"/>
        <end position="560"/>
    </location>
</feature>
<name>R8BC36_PHAM7</name>
<protein>
    <submittedName>
        <fullName evidence="2">Uncharacterized protein</fullName>
    </submittedName>
</protein>
<evidence type="ECO:0000256" key="1">
    <source>
        <dbReference type="SAM" id="MobiDB-lite"/>
    </source>
</evidence>
<dbReference type="OrthoDB" id="5396252at2759"/>
<dbReference type="PANTHER" id="PTHR42068:SF1">
    <property type="entry name" value="YALI0B18964P"/>
    <property type="match status" value="1"/>
</dbReference>
<gene>
    <name evidence="2" type="ORF">UCRPA7_7621</name>
</gene>
<accession>R8BC36</accession>
<feature type="compositionally biased region" description="Polar residues" evidence="1">
    <location>
        <begin position="1"/>
        <end position="13"/>
    </location>
</feature>
<dbReference type="AlphaFoldDB" id="R8BC36"/>
<feature type="compositionally biased region" description="Polar residues" evidence="1">
    <location>
        <begin position="67"/>
        <end position="76"/>
    </location>
</feature>
<feature type="compositionally biased region" description="Low complexity" evidence="1">
    <location>
        <begin position="235"/>
        <end position="248"/>
    </location>
</feature>
<feature type="compositionally biased region" description="Basic and acidic residues" evidence="1">
    <location>
        <begin position="81"/>
        <end position="103"/>
    </location>
</feature>
<feature type="compositionally biased region" description="Polar residues" evidence="1">
    <location>
        <begin position="165"/>
        <end position="176"/>
    </location>
</feature>
<dbReference type="HOGENOM" id="CLU_006885_0_0_1"/>
<feature type="compositionally biased region" description="Polar residues" evidence="1">
    <location>
        <begin position="214"/>
        <end position="234"/>
    </location>
</feature>
<feature type="compositionally biased region" description="Acidic residues" evidence="1">
    <location>
        <begin position="104"/>
        <end position="121"/>
    </location>
</feature>
<dbReference type="RefSeq" id="XP_007918339.1">
    <property type="nucleotide sequence ID" value="XM_007920148.1"/>
</dbReference>
<proteinExistence type="predicted"/>
<evidence type="ECO:0000313" key="3">
    <source>
        <dbReference type="Proteomes" id="UP000014074"/>
    </source>
</evidence>
<dbReference type="EMBL" id="KB933309">
    <property type="protein sequence ID" value="EON96861.1"/>
    <property type="molecule type" value="Genomic_DNA"/>
</dbReference>
<dbReference type="KEGG" id="tmn:UCRPA7_7621"/>
<dbReference type="PANTHER" id="PTHR42068">
    <property type="entry name" value="YALI0B18964P"/>
    <property type="match status" value="1"/>
</dbReference>
<keyword evidence="3" id="KW-1185">Reference proteome</keyword>